<dbReference type="Pfam" id="PF07690">
    <property type="entry name" value="MFS_1"/>
    <property type="match status" value="2"/>
</dbReference>
<feature type="compositionally biased region" description="Basic and acidic residues" evidence="6">
    <location>
        <begin position="662"/>
        <end position="672"/>
    </location>
</feature>
<feature type="transmembrane region" description="Helical" evidence="7">
    <location>
        <begin position="119"/>
        <end position="143"/>
    </location>
</feature>
<dbReference type="Gene3D" id="1.20.1250.20">
    <property type="entry name" value="MFS general substrate transporter like domains"/>
    <property type="match status" value="2"/>
</dbReference>
<evidence type="ECO:0000313" key="8">
    <source>
        <dbReference type="EMBL" id="CAD9048803.1"/>
    </source>
</evidence>
<keyword evidence="3 7" id="KW-0812">Transmembrane</keyword>
<feature type="transmembrane region" description="Helical" evidence="7">
    <location>
        <begin position="477"/>
        <end position="496"/>
    </location>
</feature>
<dbReference type="PANTHER" id="PTHR23506:SF26">
    <property type="entry name" value="MFS-TYPE TRANSPORTER SLC18B1"/>
    <property type="match status" value="1"/>
</dbReference>
<feature type="transmembrane region" description="Helical" evidence="7">
    <location>
        <begin position="396"/>
        <end position="414"/>
    </location>
</feature>
<feature type="compositionally biased region" description="Polar residues" evidence="6">
    <location>
        <begin position="29"/>
        <end position="57"/>
    </location>
</feature>
<accession>A0A7S1JNF4</accession>
<feature type="region of interest" description="Disordered" evidence="6">
    <location>
        <begin position="294"/>
        <end position="315"/>
    </location>
</feature>
<dbReference type="InterPro" id="IPR011701">
    <property type="entry name" value="MFS"/>
</dbReference>
<feature type="transmembrane region" description="Helical" evidence="7">
    <location>
        <begin position="155"/>
        <end position="178"/>
    </location>
</feature>
<dbReference type="InterPro" id="IPR036259">
    <property type="entry name" value="MFS_trans_sf"/>
</dbReference>
<sequence>MDEHPSMKASAAGNTADANTNTSDVAPSECTTLTHARPTTTDEPISPTIDLSSSLPSDEQHNPKKDKHKGDGRVPGITRYNRNFAFWCSMFCTFWVFSHQYIAVAFLPPLLLKRGIGDSTIGLLFALFPFASFAASPFCGTFIQRVGAPVGQFVSLLLMGATCVIFGFTTSLPLYFILRGLQGLGVALYTESMYALVTRMFPHDIPYRVGLTETSIGLGCCSGRVIGAFLYGWMGFAAPFEFQAIILFTSAVIGLHVFTCPSAAETASTSAQSTPVEVEGSMSYTPPRPVDVAVRDGQQHPPHTAAGHGHEHEHEHGHERHHHVSFWAVLRPSVVTIGIAVLLSSSTYTFYDPVLAPHLHSFFGPLSDWVVGIVMALTSFVYMLASVATGRVASTYGLYPSLTAWGFVIAFVAYQMLGPSPFLYRPGIVKDHSVAAWVLQLVGQTLAAIGNGMSFVPAVPWMQQHVEDMGEEAKEMTIAVVVMFLSLGEGVAPLLSGILTEYLGYDQAAAIFSYAYITFAVCIFVWERKQIFGHEEPLSGLDSPLLAPGGQASPEASPHHGVTVQRIPSFPAKPELLSAISHSPSITWSEDGSPWAPPLYRRRSSSISIDAISSPERPGGGGGGVNEEIPIRLEYSMDEADDAGDAEGGGADAGGEMNGRGGGREVGRSESA</sequence>
<dbReference type="InterPro" id="IPR050930">
    <property type="entry name" value="MFS_Vesicular_Transporter"/>
</dbReference>
<dbReference type="PANTHER" id="PTHR23506">
    <property type="entry name" value="GH10249P"/>
    <property type="match status" value="1"/>
</dbReference>
<dbReference type="GO" id="GO:0022857">
    <property type="term" value="F:transmembrane transporter activity"/>
    <property type="evidence" value="ECO:0007669"/>
    <property type="project" value="InterPro"/>
</dbReference>
<evidence type="ECO:0000256" key="6">
    <source>
        <dbReference type="SAM" id="MobiDB-lite"/>
    </source>
</evidence>
<name>A0A7S1JNF4_9ALVE</name>
<organism evidence="8">
    <name type="scientific">Vitrella brassicaformis</name>
    <dbReference type="NCBI Taxonomy" id="1169539"/>
    <lineage>
        <taxon>Eukaryota</taxon>
        <taxon>Sar</taxon>
        <taxon>Alveolata</taxon>
        <taxon>Colpodellida</taxon>
        <taxon>Vitrellaceae</taxon>
        <taxon>Vitrella</taxon>
    </lineage>
</organism>
<evidence type="ECO:0000256" key="7">
    <source>
        <dbReference type="SAM" id="Phobius"/>
    </source>
</evidence>
<gene>
    <name evidence="8" type="ORF">VBRA1451_LOCUS3861</name>
</gene>
<reference evidence="8" key="1">
    <citation type="submission" date="2021-01" db="EMBL/GenBank/DDBJ databases">
        <authorList>
            <person name="Corre E."/>
            <person name="Pelletier E."/>
            <person name="Niang G."/>
            <person name="Scheremetjew M."/>
            <person name="Finn R."/>
            <person name="Kale V."/>
            <person name="Holt S."/>
            <person name="Cochrane G."/>
            <person name="Meng A."/>
            <person name="Brown T."/>
            <person name="Cohen L."/>
        </authorList>
    </citation>
    <scope>NUCLEOTIDE SEQUENCE</scope>
    <source>
        <strain evidence="8">CCMP3346</strain>
    </source>
</reference>
<feature type="transmembrane region" description="Helical" evidence="7">
    <location>
        <begin position="84"/>
        <end position="107"/>
    </location>
</feature>
<feature type="transmembrane region" description="Helical" evidence="7">
    <location>
        <begin position="434"/>
        <end position="456"/>
    </location>
</feature>
<protein>
    <recommendedName>
        <fullName evidence="9">Major facilitator superfamily (MFS) profile domain-containing protein</fullName>
    </recommendedName>
</protein>
<keyword evidence="4 7" id="KW-1133">Transmembrane helix</keyword>
<feature type="transmembrane region" description="Helical" evidence="7">
    <location>
        <begin position="369"/>
        <end position="389"/>
    </location>
</feature>
<feature type="region of interest" description="Disordered" evidence="6">
    <location>
        <begin position="543"/>
        <end position="562"/>
    </location>
</feature>
<evidence type="ECO:0000256" key="2">
    <source>
        <dbReference type="ARBA" id="ARBA00022448"/>
    </source>
</evidence>
<feature type="compositionally biased region" description="Acidic residues" evidence="6">
    <location>
        <begin position="636"/>
        <end position="645"/>
    </location>
</feature>
<feature type="region of interest" description="Disordered" evidence="6">
    <location>
        <begin position="1"/>
        <end position="73"/>
    </location>
</feature>
<evidence type="ECO:0000256" key="5">
    <source>
        <dbReference type="ARBA" id="ARBA00023136"/>
    </source>
</evidence>
<dbReference type="SUPFAM" id="SSF103473">
    <property type="entry name" value="MFS general substrate transporter"/>
    <property type="match status" value="1"/>
</dbReference>
<evidence type="ECO:0000256" key="4">
    <source>
        <dbReference type="ARBA" id="ARBA00022989"/>
    </source>
</evidence>
<evidence type="ECO:0000256" key="3">
    <source>
        <dbReference type="ARBA" id="ARBA00022692"/>
    </source>
</evidence>
<feature type="compositionally biased region" description="Gly residues" evidence="6">
    <location>
        <begin position="646"/>
        <end position="661"/>
    </location>
</feature>
<evidence type="ECO:0000256" key="1">
    <source>
        <dbReference type="ARBA" id="ARBA00004141"/>
    </source>
</evidence>
<keyword evidence="5 7" id="KW-0472">Membrane</keyword>
<comment type="subcellular location">
    <subcellularLocation>
        <location evidence="1">Membrane</location>
        <topology evidence="1">Multi-pass membrane protein</topology>
    </subcellularLocation>
</comment>
<keyword evidence="2" id="KW-0813">Transport</keyword>
<proteinExistence type="predicted"/>
<feature type="transmembrane region" description="Helical" evidence="7">
    <location>
        <begin position="240"/>
        <end position="258"/>
    </location>
</feature>
<feature type="region of interest" description="Disordered" evidence="6">
    <location>
        <begin position="611"/>
        <end position="672"/>
    </location>
</feature>
<evidence type="ECO:0008006" key="9">
    <source>
        <dbReference type="Google" id="ProtNLM"/>
    </source>
</evidence>
<feature type="compositionally biased region" description="Low complexity" evidence="6">
    <location>
        <begin position="9"/>
        <end position="26"/>
    </location>
</feature>
<dbReference type="GO" id="GO:0016020">
    <property type="term" value="C:membrane"/>
    <property type="evidence" value="ECO:0007669"/>
    <property type="project" value="UniProtKB-SubCell"/>
</dbReference>
<dbReference type="EMBL" id="HBGB01006808">
    <property type="protein sequence ID" value="CAD9048803.1"/>
    <property type="molecule type" value="Transcribed_RNA"/>
</dbReference>
<dbReference type="AlphaFoldDB" id="A0A7S1JNF4"/>
<feature type="transmembrane region" description="Helical" evidence="7">
    <location>
        <begin position="508"/>
        <end position="526"/>
    </location>
</feature>
<feature type="compositionally biased region" description="Basic and acidic residues" evidence="6">
    <location>
        <begin position="58"/>
        <end position="72"/>
    </location>
</feature>
<feature type="transmembrane region" description="Helical" evidence="7">
    <location>
        <begin position="328"/>
        <end position="349"/>
    </location>
</feature>